<dbReference type="PROSITE" id="PS00889">
    <property type="entry name" value="CNMP_BINDING_2"/>
    <property type="match status" value="1"/>
</dbReference>
<keyword evidence="3 10" id="KW-0812">Transmembrane</keyword>
<dbReference type="KEGG" id="ccin:107271952"/>
<dbReference type="Gene3D" id="1.10.287.630">
    <property type="entry name" value="Helix hairpin bin"/>
    <property type="match status" value="1"/>
</dbReference>
<dbReference type="InterPro" id="IPR005821">
    <property type="entry name" value="Ion_trans_dom"/>
</dbReference>
<dbReference type="Pfam" id="PF00520">
    <property type="entry name" value="Ion_trans"/>
    <property type="match status" value="1"/>
</dbReference>
<dbReference type="Pfam" id="PF00027">
    <property type="entry name" value="cNMP_binding"/>
    <property type="match status" value="1"/>
</dbReference>
<evidence type="ECO:0000256" key="7">
    <source>
        <dbReference type="ARBA" id="ARBA00023286"/>
    </source>
</evidence>
<feature type="transmembrane region" description="Helical" evidence="10">
    <location>
        <begin position="188"/>
        <end position="208"/>
    </location>
</feature>
<dbReference type="GeneID" id="107271952"/>
<dbReference type="CDD" id="cd00038">
    <property type="entry name" value="CAP_ED"/>
    <property type="match status" value="1"/>
</dbReference>
<feature type="transmembrane region" description="Helical" evidence="10">
    <location>
        <begin position="268"/>
        <end position="289"/>
    </location>
</feature>
<evidence type="ECO:0000313" key="13">
    <source>
        <dbReference type="RefSeq" id="XP_015604066.1"/>
    </source>
</evidence>
<evidence type="ECO:0000256" key="5">
    <source>
        <dbReference type="ARBA" id="ARBA00023065"/>
    </source>
</evidence>
<keyword evidence="2" id="KW-0813">Transport</keyword>
<feature type="compositionally biased region" description="Polar residues" evidence="9">
    <location>
        <begin position="682"/>
        <end position="695"/>
    </location>
</feature>
<evidence type="ECO:0000256" key="4">
    <source>
        <dbReference type="ARBA" id="ARBA00022989"/>
    </source>
</evidence>
<reference evidence="13" key="1">
    <citation type="submission" date="2025-08" db="UniProtKB">
        <authorList>
            <consortium name="RefSeq"/>
        </authorList>
    </citation>
    <scope>IDENTIFICATION</scope>
</reference>
<dbReference type="PANTHER" id="PTHR45638">
    <property type="entry name" value="CYCLIC NUCLEOTIDE-GATED CATION CHANNEL SUBUNIT A"/>
    <property type="match status" value="1"/>
</dbReference>
<dbReference type="FunFam" id="1.10.287.630:FF:000001">
    <property type="entry name" value="Cyclic nucleotide-gated channel alpha 3"/>
    <property type="match status" value="1"/>
</dbReference>
<dbReference type="InterPro" id="IPR050866">
    <property type="entry name" value="CNG_cation_channel"/>
</dbReference>
<feature type="transmembrane region" description="Helical" evidence="10">
    <location>
        <begin position="327"/>
        <end position="345"/>
    </location>
</feature>
<dbReference type="SMART" id="SM00100">
    <property type="entry name" value="cNMP"/>
    <property type="match status" value="1"/>
</dbReference>
<dbReference type="Proteomes" id="UP000694920">
    <property type="component" value="Unplaced"/>
</dbReference>
<dbReference type="FunFam" id="2.60.120.10:FF:000078">
    <property type="entry name" value="Cyclic nucleotide-gated channel"/>
    <property type="match status" value="1"/>
</dbReference>
<dbReference type="PANTHER" id="PTHR45638:SF1">
    <property type="entry name" value="CYCLIC NUCLEOTIDE-GATED ION CHANNEL SUBUNIT B, ISOFORM A"/>
    <property type="match status" value="1"/>
</dbReference>
<dbReference type="GO" id="GO:0030553">
    <property type="term" value="F:cGMP binding"/>
    <property type="evidence" value="ECO:0007669"/>
    <property type="project" value="TreeGrafter"/>
</dbReference>
<evidence type="ECO:0000256" key="2">
    <source>
        <dbReference type="ARBA" id="ARBA00022448"/>
    </source>
</evidence>
<dbReference type="PROSITE" id="PS00888">
    <property type="entry name" value="CNMP_BINDING_1"/>
    <property type="match status" value="1"/>
</dbReference>
<feature type="domain" description="Cyclic nucleotide-binding" evidence="11">
    <location>
        <begin position="495"/>
        <end position="599"/>
    </location>
</feature>
<dbReference type="Gene3D" id="2.60.120.10">
    <property type="entry name" value="Jelly Rolls"/>
    <property type="match status" value="1"/>
</dbReference>
<evidence type="ECO:0000259" key="11">
    <source>
        <dbReference type="PROSITE" id="PS50042"/>
    </source>
</evidence>
<feature type="compositionally biased region" description="Basic residues" evidence="9">
    <location>
        <begin position="666"/>
        <end position="675"/>
    </location>
</feature>
<dbReference type="GO" id="GO:0017071">
    <property type="term" value="C:intracellular cyclic nucleotide activated cation channel complex"/>
    <property type="evidence" value="ECO:0007669"/>
    <property type="project" value="TreeGrafter"/>
</dbReference>
<evidence type="ECO:0000256" key="6">
    <source>
        <dbReference type="ARBA" id="ARBA00023136"/>
    </source>
</evidence>
<feature type="transmembrane region" description="Helical" evidence="10">
    <location>
        <begin position="351"/>
        <end position="370"/>
    </location>
</feature>
<keyword evidence="4 10" id="KW-1133">Transmembrane helix</keyword>
<dbReference type="InterPro" id="IPR014710">
    <property type="entry name" value="RmlC-like_jellyroll"/>
</dbReference>
<dbReference type="InterPro" id="IPR018488">
    <property type="entry name" value="cNMP-bd_CS"/>
</dbReference>
<dbReference type="PROSITE" id="PS50042">
    <property type="entry name" value="CNMP_BINDING_3"/>
    <property type="match status" value="1"/>
</dbReference>
<name>A0AAJ7C832_CEPCN</name>
<evidence type="ECO:0000256" key="10">
    <source>
        <dbReference type="SAM" id="Phobius"/>
    </source>
</evidence>
<feature type="region of interest" description="Disordered" evidence="9">
    <location>
        <begin position="666"/>
        <end position="695"/>
    </location>
</feature>
<evidence type="ECO:0000256" key="8">
    <source>
        <dbReference type="ARBA" id="ARBA00023303"/>
    </source>
</evidence>
<keyword evidence="6 10" id="KW-0472">Membrane</keyword>
<dbReference type="GO" id="GO:0005222">
    <property type="term" value="F:intracellularly cAMP-activated cation channel activity"/>
    <property type="evidence" value="ECO:0007669"/>
    <property type="project" value="TreeGrafter"/>
</dbReference>
<feature type="transmembrane region" description="Helical" evidence="10">
    <location>
        <begin position="391"/>
        <end position="410"/>
    </location>
</feature>
<keyword evidence="12" id="KW-1185">Reference proteome</keyword>
<dbReference type="CTD" id="37479"/>
<sequence>MERMGLLRKRMVYPVPVDINDMLSNKIKTSSWCEGNLNTQRNSSNIIVPGILHRGQSINKIYTSENEELGMPAKNNEVSKEVQGLRNFSDTCSGNNAYILNSDGHRFIQERIQNLVQAFTERTQQIRRRLDMPPTPSTPSSDQDDHDTVVQPVQPINRSPSEGHTKNSDNGSKRISCNKCIDPQSYTYIYWLLTLTLCFAYNCFVIPLRSTFPCQNSENTHIWMTCDYLADMCYLIDIILIRPRVMYLEDGFWVNDQKLTRKNYMRKWQFMMDILSLLPLDILYLVYGYEQTLLRMPRFLKVQTFWELYNRMDSVLSNPHVVRIARTLSYMIYLIHINACAYYAFSTWEGLGSNGWVFNGIGSAYIRCFYFATKTATSIGKNPKPENEYEYLFMTASWLMGVFVFALLIGQIRDIITTATYTRSEYRKLVDETLEHMRRLGLPQKLQERVKLWFTFTWEQHHTLDESRILDSLPIKMKTDVAINVHIQTLGKVQLFHDCDEALLRELVLKLRPVIYLPGDTVCRKGEVGKEMYIVKTGQVQVLGGPDDNEVLATLTEGSVFGEISLLAINGGNRRTATVRSRGFSNLFVLSKGDLNEAIQHYPDAQQILRKKARSLMRRNAARENRIKELETEVIKPKQATSETPRLLKTVLQVVSEDSMTAHLIKHGAQRRASKNNKEDSNIQSSNLTNIQPIEPSKNSVQSYLRVPLVHSMKVNTRLSRPNKVGCVSQPVTSGFHENFTAKGLINKDRLVRKTASEPCLSPDDLNTFQCTVTVHQEMH</sequence>
<evidence type="ECO:0000256" key="3">
    <source>
        <dbReference type="ARBA" id="ARBA00022692"/>
    </source>
</evidence>
<proteinExistence type="predicted"/>
<dbReference type="SUPFAM" id="SSF81324">
    <property type="entry name" value="Voltage-gated potassium channels"/>
    <property type="match status" value="1"/>
</dbReference>
<feature type="region of interest" description="Disordered" evidence="9">
    <location>
        <begin position="125"/>
        <end position="148"/>
    </location>
</feature>
<evidence type="ECO:0000256" key="1">
    <source>
        <dbReference type="ARBA" id="ARBA00004141"/>
    </source>
</evidence>
<gene>
    <name evidence="13" type="primary">LOC107271952</name>
</gene>
<protein>
    <submittedName>
        <fullName evidence="13">Cyclic nucleotide-gated cation channel beta-3 isoform X1</fullName>
    </submittedName>
</protein>
<organism evidence="12 13">
    <name type="scientific">Cephus cinctus</name>
    <name type="common">Wheat stem sawfly</name>
    <dbReference type="NCBI Taxonomy" id="211228"/>
    <lineage>
        <taxon>Eukaryota</taxon>
        <taxon>Metazoa</taxon>
        <taxon>Ecdysozoa</taxon>
        <taxon>Arthropoda</taxon>
        <taxon>Hexapoda</taxon>
        <taxon>Insecta</taxon>
        <taxon>Pterygota</taxon>
        <taxon>Neoptera</taxon>
        <taxon>Endopterygota</taxon>
        <taxon>Hymenoptera</taxon>
        <taxon>Cephoidea</taxon>
        <taxon>Cephidae</taxon>
        <taxon>Cephus</taxon>
    </lineage>
</organism>
<accession>A0AAJ7C832</accession>
<evidence type="ECO:0000256" key="9">
    <source>
        <dbReference type="SAM" id="MobiDB-lite"/>
    </source>
</evidence>
<evidence type="ECO:0000313" key="12">
    <source>
        <dbReference type="Proteomes" id="UP000694920"/>
    </source>
</evidence>
<dbReference type="SUPFAM" id="SSF51206">
    <property type="entry name" value="cAMP-binding domain-like"/>
    <property type="match status" value="1"/>
</dbReference>
<comment type="subcellular location">
    <subcellularLocation>
        <location evidence="1">Membrane</location>
        <topology evidence="1">Multi-pass membrane protein</topology>
    </subcellularLocation>
</comment>
<dbReference type="GO" id="GO:0005223">
    <property type="term" value="F:intracellularly cGMP-activated cation channel activity"/>
    <property type="evidence" value="ECO:0007669"/>
    <property type="project" value="TreeGrafter"/>
</dbReference>
<dbReference type="Gene3D" id="1.10.287.70">
    <property type="match status" value="1"/>
</dbReference>
<dbReference type="InterPro" id="IPR018490">
    <property type="entry name" value="cNMP-bd_dom_sf"/>
</dbReference>
<dbReference type="FunFam" id="1.10.287.70:FF:000149">
    <property type="entry name" value="Cyclic nucleotide-gated cation channel beta-1"/>
    <property type="match status" value="1"/>
</dbReference>
<dbReference type="RefSeq" id="XP_015604066.1">
    <property type="nucleotide sequence ID" value="XM_015748580.2"/>
</dbReference>
<dbReference type="InterPro" id="IPR000595">
    <property type="entry name" value="cNMP-bd_dom"/>
</dbReference>
<dbReference type="AlphaFoldDB" id="A0AAJ7C832"/>
<dbReference type="GO" id="GO:0044877">
    <property type="term" value="F:protein-containing complex binding"/>
    <property type="evidence" value="ECO:0007669"/>
    <property type="project" value="TreeGrafter"/>
</dbReference>
<dbReference type="GO" id="GO:0005886">
    <property type="term" value="C:plasma membrane"/>
    <property type="evidence" value="ECO:0007669"/>
    <property type="project" value="TreeGrafter"/>
</dbReference>
<keyword evidence="5" id="KW-0406">Ion transport</keyword>
<keyword evidence="7" id="KW-1071">Ligand-gated ion channel</keyword>
<keyword evidence="8" id="KW-0407">Ion channel</keyword>